<evidence type="ECO:0000313" key="1">
    <source>
        <dbReference type="EMBL" id="KAJ8101818.1"/>
    </source>
</evidence>
<evidence type="ECO:0000313" key="2">
    <source>
        <dbReference type="Proteomes" id="UP001217417"/>
    </source>
</evidence>
<dbReference type="GeneID" id="80881068"/>
<dbReference type="RefSeq" id="XP_056045268.1">
    <property type="nucleotide sequence ID" value="XM_056185902.1"/>
</dbReference>
<keyword evidence="2" id="KW-1185">Reference proteome</keyword>
<dbReference type="EMBL" id="JARPMG010000003">
    <property type="protein sequence ID" value="KAJ8101818.1"/>
    <property type="molecule type" value="Genomic_DNA"/>
</dbReference>
<organism evidence="1 2">
    <name type="scientific">Lipomyces tetrasporus</name>
    <dbReference type="NCBI Taxonomy" id="54092"/>
    <lineage>
        <taxon>Eukaryota</taxon>
        <taxon>Fungi</taxon>
        <taxon>Dikarya</taxon>
        <taxon>Ascomycota</taxon>
        <taxon>Saccharomycotina</taxon>
        <taxon>Lipomycetes</taxon>
        <taxon>Lipomycetales</taxon>
        <taxon>Lipomycetaceae</taxon>
        <taxon>Lipomyces</taxon>
    </lineage>
</organism>
<gene>
    <name evidence="1" type="ORF">POJ06DRAFT_236477</name>
</gene>
<proteinExistence type="predicted"/>
<dbReference type="AlphaFoldDB" id="A0AAD7QUM4"/>
<comment type="caution">
    <text evidence="1">The sequence shown here is derived from an EMBL/GenBank/DDBJ whole genome shotgun (WGS) entry which is preliminary data.</text>
</comment>
<sequence>MNDSRQRQAGCVRRPVIRNDHLGRDGNTYEEDMRACFAETDNLKYMITVYEADTDKVDVLQRQLLATVDPGEIEELQREIDTWTARCPSAGGTLKDRIRNLESRTWNDSTKNTQVLSVKSVFKDSLTRYQNAEAAFRHT</sequence>
<name>A0AAD7QUM4_9ASCO</name>
<dbReference type="Gene3D" id="1.20.58.70">
    <property type="match status" value="1"/>
</dbReference>
<dbReference type="InterPro" id="IPR010989">
    <property type="entry name" value="SNARE"/>
</dbReference>
<dbReference type="GO" id="GO:0016020">
    <property type="term" value="C:membrane"/>
    <property type="evidence" value="ECO:0007669"/>
    <property type="project" value="InterPro"/>
</dbReference>
<dbReference type="SUPFAM" id="SSF47661">
    <property type="entry name" value="t-snare proteins"/>
    <property type="match status" value="1"/>
</dbReference>
<accession>A0AAD7QUM4</accession>
<dbReference type="Proteomes" id="UP001217417">
    <property type="component" value="Unassembled WGS sequence"/>
</dbReference>
<reference evidence="1" key="1">
    <citation type="submission" date="2023-03" db="EMBL/GenBank/DDBJ databases">
        <title>Near-Complete genome sequence of Lipomyces tetrasporous NRRL Y-64009, an oleaginous yeast capable of growing on lignocellulosic hydrolysates.</title>
        <authorList>
            <consortium name="Lawrence Berkeley National Laboratory"/>
            <person name="Jagtap S.S."/>
            <person name="Liu J.-J."/>
            <person name="Walukiewicz H.E."/>
            <person name="Pangilinan J."/>
            <person name="Lipzen A."/>
            <person name="Ahrendt S."/>
            <person name="Koriabine M."/>
            <person name="Cobaugh K."/>
            <person name="Salamov A."/>
            <person name="Yoshinaga Y."/>
            <person name="Ng V."/>
            <person name="Daum C."/>
            <person name="Grigoriev I.V."/>
            <person name="Slininger P.J."/>
            <person name="Dien B.S."/>
            <person name="Jin Y.-S."/>
            <person name="Rao C.V."/>
        </authorList>
    </citation>
    <scope>NUCLEOTIDE SEQUENCE</scope>
    <source>
        <strain evidence="1">NRRL Y-64009</strain>
    </source>
</reference>
<dbReference type="GO" id="GO:0016192">
    <property type="term" value="P:vesicle-mediated transport"/>
    <property type="evidence" value="ECO:0007669"/>
    <property type="project" value="InterPro"/>
</dbReference>
<protein>
    <submittedName>
        <fullName evidence="1">Uncharacterized protein</fullName>
    </submittedName>
</protein>